<evidence type="ECO:0000313" key="2">
    <source>
        <dbReference type="Proteomes" id="UP000829560"/>
    </source>
</evidence>
<dbReference type="Proteomes" id="UP000829560">
    <property type="component" value="Chromosome"/>
</dbReference>
<dbReference type="KEGG" id="prae:MN210_09585"/>
<protein>
    <submittedName>
        <fullName evidence="1">Uncharacterized protein</fullName>
    </submittedName>
</protein>
<dbReference type="EMBL" id="CP093310">
    <property type="protein sequence ID" value="UNK04529.1"/>
    <property type="molecule type" value="Genomic_DNA"/>
</dbReference>
<dbReference type="RefSeq" id="WP_241878104.1">
    <property type="nucleotide sequence ID" value="NZ_CP093310.2"/>
</dbReference>
<sequence length="86" mass="10041">MPDLFIISTGKTDNENAWYSVGYYSQSLQQSWSHMIRIKQLKELKSDVVHQQLLPLLDVDLIKYKALTVLPYPLQYLREMIAINNA</sequence>
<gene>
    <name evidence="1" type="ORF">MN210_09585</name>
</gene>
<keyword evidence="2" id="KW-1185">Reference proteome</keyword>
<dbReference type="AlphaFoldDB" id="A0AAT9PD03"/>
<evidence type="ECO:0000313" key="1">
    <source>
        <dbReference type="EMBL" id="UNK04529.1"/>
    </source>
</evidence>
<organism evidence="1 2">
    <name type="scientific">Psychrobacter raelei</name>
    <dbReference type="NCBI Taxonomy" id="2565531"/>
    <lineage>
        <taxon>Bacteria</taxon>
        <taxon>Pseudomonadati</taxon>
        <taxon>Pseudomonadota</taxon>
        <taxon>Gammaproteobacteria</taxon>
        <taxon>Moraxellales</taxon>
        <taxon>Moraxellaceae</taxon>
        <taxon>Psychrobacter</taxon>
    </lineage>
</organism>
<reference evidence="1" key="1">
    <citation type="submission" date="2024-03" db="EMBL/GenBank/DDBJ databases">
        <title>Psychrobacter raelis sp. nov. isolated from a dog with peritonitis.</title>
        <authorList>
            <person name="Schiavone A."/>
            <person name="Manzulli V."/>
            <person name="Camarda A."/>
            <person name="Cafiero M.A."/>
            <person name="Vasco I."/>
            <person name="Marino L."/>
            <person name="Pennuzzi G."/>
            <person name="Serrecchia L."/>
            <person name="Galante D."/>
            <person name="Pugliese N."/>
        </authorList>
    </citation>
    <scope>NUCLEOTIDE SEQUENCE</scope>
    <source>
        <strain evidence="1">PraFG1</strain>
    </source>
</reference>
<name>A0AAT9PD03_9GAMM</name>
<proteinExistence type="predicted"/>
<accession>A0AAT9PD03</accession>